<evidence type="ECO:0000313" key="1">
    <source>
        <dbReference type="EMBL" id="KAA6389938.1"/>
    </source>
</evidence>
<dbReference type="OrthoDB" id="10072016at2759"/>
<accession>A0A5J4W4Z6</accession>
<sequence length="136" mass="15435">MDTGNSSKQSFQQLGVRVVQKVLFPGNVSFFFGDLNHFETLILAADEVGYQLFADSRTKVIIVKASDKFKKLYFPVDRSETRLSIMAGAAFSNDVLLPYIIVKHLLNIDKFKVARVRDGIDAVLLSYLMWKKRENA</sequence>
<proteinExistence type="predicted"/>
<gene>
    <name evidence="1" type="ORF">EZS28_014539</name>
</gene>
<name>A0A5J4W4Z6_9EUKA</name>
<dbReference type="EMBL" id="SNRW01003404">
    <property type="protein sequence ID" value="KAA6389938.1"/>
    <property type="molecule type" value="Genomic_DNA"/>
</dbReference>
<comment type="caution">
    <text evidence="1">The sequence shown here is derived from an EMBL/GenBank/DDBJ whole genome shotgun (WGS) entry which is preliminary data.</text>
</comment>
<reference evidence="1 2" key="1">
    <citation type="submission" date="2019-03" db="EMBL/GenBank/DDBJ databases">
        <title>Single cell metagenomics reveals metabolic interactions within the superorganism composed of flagellate Streblomastix strix and complex community of Bacteroidetes bacteria on its surface.</title>
        <authorList>
            <person name="Treitli S.C."/>
            <person name="Kolisko M."/>
            <person name="Husnik F."/>
            <person name="Keeling P."/>
            <person name="Hampl V."/>
        </authorList>
    </citation>
    <scope>NUCLEOTIDE SEQUENCE [LARGE SCALE GENOMIC DNA]</scope>
    <source>
        <strain evidence="1">ST1C</strain>
    </source>
</reference>
<dbReference type="AlphaFoldDB" id="A0A5J4W4Z6"/>
<dbReference type="Proteomes" id="UP000324800">
    <property type="component" value="Unassembled WGS sequence"/>
</dbReference>
<protein>
    <submittedName>
        <fullName evidence="1">Uncharacterized protein</fullName>
    </submittedName>
</protein>
<evidence type="ECO:0000313" key="2">
    <source>
        <dbReference type="Proteomes" id="UP000324800"/>
    </source>
</evidence>
<organism evidence="1 2">
    <name type="scientific">Streblomastix strix</name>
    <dbReference type="NCBI Taxonomy" id="222440"/>
    <lineage>
        <taxon>Eukaryota</taxon>
        <taxon>Metamonada</taxon>
        <taxon>Preaxostyla</taxon>
        <taxon>Oxymonadida</taxon>
        <taxon>Streblomastigidae</taxon>
        <taxon>Streblomastix</taxon>
    </lineage>
</organism>